<dbReference type="AlphaFoldDB" id="A0A9P5PZP1"/>
<evidence type="ECO:0000256" key="1">
    <source>
        <dbReference type="SAM" id="Coils"/>
    </source>
</evidence>
<organism evidence="2 3">
    <name type="scientific">Rhodocollybia butyracea</name>
    <dbReference type="NCBI Taxonomy" id="206335"/>
    <lineage>
        <taxon>Eukaryota</taxon>
        <taxon>Fungi</taxon>
        <taxon>Dikarya</taxon>
        <taxon>Basidiomycota</taxon>
        <taxon>Agaricomycotina</taxon>
        <taxon>Agaricomycetes</taxon>
        <taxon>Agaricomycetidae</taxon>
        <taxon>Agaricales</taxon>
        <taxon>Marasmiineae</taxon>
        <taxon>Omphalotaceae</taxon>
        <taxon>Rhodocollybia</taxon>
    </lineage>
</organism>
<protein>
    <submittedName>
        <fullName evidence="2">Uncharacterized protein</fullName>
    </submittedName>
</protein>
<gene>
    <name evidence="2" type="ORF">BDP27DRAFT_1398940</name>
</gene>
<proteinExistence type="predicted"/>
<dbReference type="EMBL" id="JADNRY010000009">
    <property type="protein sequence ID" value="KAF9075584.1"/>
    <property type="molecule type" value="Genomic_DNA"/>
</dbReference>
<feature type="coiled-coil region" evidence="1">
    <location>
        <begin position="254"/>
        <end position="288"/>
    </location>
</feature>
<reference evidence="2" key="1">
    <citation type="submission" date="2020-11" db="EMBL/GenBank/DDBJ databases">
        <authorList>
            <consortium name="DOE Joint Genome Institute"/>
            <person name="Ahrendt S."/>
            <person name="Riley R."/>
            <person name="Andreopoulos W."/>
            <person name="Labutti K."/>
            <person name="Pangilinan J."/>
            <person name="Ruiz-Duenas F.J."/>
            <person name="Barrasa J.M."/>
            <person name="Sanchez-Garcia M."/>
            <person name="Camarero S."/>
            <person name="Miyauchi S."/>
            <person name="Serrano A."/>
            <person name="Linde D."/>
            <person name="Babiker R."/>
            <person name="Drula E."/>
            <person name="Ayuso-Fernandez I."/>
            <person name="Pacheco R."/>
            <person name="Padilla G."/>
            <person name="Ferreira P."/>
            <person name="Barriuso J."/>
            <person name="Kellner H."/>
            <person name="Castanera R."/>
            <person name="Alfaro M."/>
            <person name="Ramirez L."/>
            <person name="Pisabarro A.G."/>
            <person name="Kuo A."/>
            <person name="Tritt A."/>
            <person name="Lipzen A."/>
            <person name="He G."/>
            <person name="Yan M."/>
            <person name="Ng V."/>
            <person name="Cullen D."/>
            <person name="Martin F."/>
            <person name="Rosso M.-N."/>
            <person name="Henrissat B."/>
            <person name="Hibbett D."/>
            <person name="Martinez A.T."/>
            <person name="Grigoriev I.V."/>
        </authorList>
    </citation>
    <scope>NUCLEOTIDE SEQUENCE</scope>
    <source>
        <strain evidence="2">AH 40177</strain>
    </source>
</reference>
<keyword evidence="3" id="KW-1185">Reference proteome</keyword>
<keyword evidence="1" id="KW-0175">Coiled coil</keyword>
<evidence type="ECO:0000313" key="2">
    <source>
        <dbReference type="EMBL" id="KAF9075584.1"/>
    </source>
</evidence>
<sequence>MAGTGYLDLKFYRQRIAGYGRQTLTIWSQNLTSRGLLGIGGKLSLSGFNLTSGLLLPSRQQMLAVKYSQRRIAGCTFLADSKRLLRTPASGELLGVPSQPTANARCKIQPAENCWMYLPSRQQTLAVESSQRRIATAAGCYGKSNLARGGFTARFSVPYLQFFILVLGYTEMDHKEGAQVDGSKRRRQEMLLGIRADLEEAEISWEGSINRDKSMDGLSTTVWASGQLYMCSKNAENQGKKLPSFTGQQITNRKADLQIEKATTTRERKELRERLCEMKREMEEIKDSLAYLDFRVKALGEIEEELLDLEVIANVYMS</sequence>
<evidence type="ECO:0000313" key="3">
    <source>
        <dbReference type="Proteomes" id="UP000772434"/>
    </source>
</evidence>
<dbReference type="Proteomes" id="UP000772434">
    <property type="component" value="Unassembled WGS sequence"/>
</dbReference>
<accession>A0A9P5PZP1</accession>
<name>A0A9P5PZP1_9AGAR</name>
<comment type="caution">
    <text evidence="2">The sequence shown here is derived from an EMBL/GenBank/DDBJ whole genome shotgun (WGS) entry which is preliminary data.</text>
</comment>